<evidence type="ECO:0000256" key="2">
    <source>
        <dbReference type="ARBA" id="ARBA00006513"/>
    </source>
</evidence>
<feature type="compositionally biased region" description="Polar residues" evidence="11">
    <location>
        <begin position="119"/>
        <end position="140"/>
    </location>
</feature>
<sequence>MSHLPPPPPYTSQQTSKILNNQNDERSFLQQNYAGVRQAVRKIDKPEKSNAFSSSYPPPRPPPPRPPIPTSIKKNYIDRENDSSPSSNSSSIQSTNSENIINSNSIERIRPSSNERSTKNSTTKINPLTKSNIRTNIQTKKQSKPINHRRRPPPPIPLNTSNYLKQQQNITDDSVYVNSNNKLKKYQNTHQENDLYELHYENDHEEPEIFNVHAQPIFISKEHQISPSSKSDDNIRTKIPINNNKQRNQKSSYQNKNSDLESVGLEIPETNTPTTRRNLRTSNGYDDNRRDNVQRAPFTVTDYKQNEIQEQHGDKSSLSSHGPPPLPPPLPPPTNALPSFHKQQQQQRANHEETYSPKRFLPLSNFMMESGALLIVFILCMVLVLAIREDETNLRTTMQLVYTYIYFVSIIWMIWCTFDIIKFRRQWRELTAPAISNEEYMDISERHTNKIFYFPDIHNTGGLFMRIGAGLFCMGSLIVTVIELAKTIVIGSGNTTRVSSIIVPPLLITVTKSMTYILRFLFHCVQFTFLFRYGNIVINRYQVMAKIGLIHLIIANFCTWFEAIVFETLEQLHKSPQSNQPTSSTPHVTYPTTTTTTSVITIDDNITNSNLFDFVRAMSGATSHSDTGTQRSTLDVINQIESTINIYLYPCLIEYSLIALTVFFLMWRNVGKTRGDAFLRFSDRHIFTVNCARASRGLLIGGIIILLTILTLIPTYLLNDDAIAVTHITELVLLTVSLFIVFIGFIHTTKLYYDPHAHVDAFDRVLILVTTFGDFAYSFFGLFASIFIDRCKSQLPIGIEISIGFLAIFQTFLQSGFILDTLKRRTKSKFEIRNKPGRETVTALLLINLAIWLHDTFSAKKVRLNPIQTAYYDAGTWAIIQAFTSPLSIFYRFHSSVCLADIWQEVYGDSENHNGIKPREKFSRHRLANMNSRHDTEH</sequence>
<dbReference type="GO" id="GO:0005886">
    <property type="term" value="C:plasma membrane"/>
    <property type="evidence" value="ECO:0007669"/>
    <property type="project" value="UniProtKB-SubCell"/>
</dbReference>
<gene>
    <name evidence="13" type="ORF">OTI717_LOCUS13407</name>
</gene>
<protein>
    <recommendedName>
        <fullName evidence="15">Otopetrin</fullName>
    </recommendedName>
</protein>
<feature type="compositionally biased region" description="Pro residues" evidence="11">
    <location>
        <begin position="56"/>
        <end position="69"/>
    </location>
</feature>
<feature type="transmembrane region" description="Helical" evidence="12">
    <location>
        <begin position="765"/>
        <end position="788"/>
    </location>
</feature>
<keyword evidence="8" id="KW-0406">Ion transport</keyword>
<feature type="compositionally biased region" description="Pro residues" evidence="11">
    <location>
        <begin position="1"/>
        <end position="10"/>
    </location>
</feature>
<dbReference type="Proteomes" id="UP000663823">
    <property type="component" value="Unassembled WGS sequence"/>
</dbReference>
<feature type="transmembrane region" description="Helical" evidence="12">
    <location>
        <begin position="543"/>
        <end position="566"/>
    </location>
</feature>
<accession>A0A818VQG3</accession>
<feature type="region of interest" description="Disordered" evidence="11">
    <location>
        <begin position="222"/>
        <end position="354"/>
    </location>
</feature>
<dbReference type="InterPro" id="IPR004878">
    <property type="entry name" value="Otopetrin"/>
</dbReference>
<comment type="caution">
    <text evidence="13">The sequence shown here is derived from an EMBL/GenBank/DDBJ whole genome shotgun (WGS) entry which is preliminary data.</text>
</comment>
<proteinExistence type="inferred from homology"/>
<feature type="transmembrane region" description="Helical" evidence="12">
    <location>
        <begin position="698"/>
        <end position="719"/>
    </location>
</feature>
<comment type="similarity">
    <text evidence="2">Belongs to the otopetrin family.</text>
</comment>
<dbReference type="Pfam" id="PF03189">
    <property type="entry name" value="Otopetrin"/>
    <property type="match status" value="1"/>
</dbReference>
<dbReference type="PANTHER" id="PTHR21522">
    <property type="entry name" value="PROTON CHANNEL OTOP"/>
    <property type="match status" value="1"/>
</dbReference>
<evidence type="ECO:0000256" key="5">
    <source>
        <dbReference type="ARBA" id="ARBA00022692"/>
    </source>
</evidence>
<keyword evidence="3" id="KW-0813">Transport</keyword>
<evidence type="ECO:0000256" key="12">
    <source>
        <dbReference type="SAM" id="Phobius"/>
    </source>
</evidence>
<organism evidence="13 14">
    <name type="scientific">Rotaria sordida</name>
    <dbReference type="NCBI Taxonomy" id="392033"/>
    <lineage>
        <taxon>Eukaryota</taxon>
        <taxon>Metazoa</taxon>
        <taxon>Spiralia</taxon>
        <taxon>Gnathifera</taxon>
        <taxon>Rotifera</taxon>
        <taxon>Eurotatoria</taxon>
        <taxon>Bdelloidea</taxon>
        <taxon>Philodinida</taxon>
        <taxon>Philodinidae</taxon>
        <taxon>Rotaria</taxon>
    </lineage>
</organism>
<dbReference type="GO" id="GO:0015252">
    <property type="term" value="F:proton channel activity"/>
    <property type="evidence" value="ECO:0007669"/>
    <property type="project" value="InterPro"/>
</dbReference>
<feature type="transmembrane region" description="Helical" evidence="12">
    <location>
        <begin position="646"/>
        <end position="667"/>
    </location>
</feature>
<evidence type="ECO:0000256" key="1">
    <source>
        <dbReference type="ARBA" id="ARBA00004651"/>
    </source>
</evidence>
<keyword evidence="6" id="KW-0375">Hydrogen ion transport</keyword>
<feature type="compositionally biased region" description="Basic residues" evidence="11">
    <location>
        <begin position="141"/>
        <end position="152"/>
    </location>
</feature>
<keyword evidence="9 12" id="KW-0472">Membrane</keyword>
<evidence type="ECO:0000256" key="6">
    <source>
        <dbReference type="ARBA" id="ARBA00022781"/>
    </source>
</evidence>
<dbReference type="PANTHER" id="PTHR21522:SF32">
    <property type="entry name" value="OTOPETRIN-2"/>
    <property type="match status" value="1"/>
</dbReference>
<feature type="region of interest" description="Disordered" evidence="11">
    <location>
        <begin position="1"/>
        <end position="160"/>
    </location>
</feature>
<feature type="compositionally biased region" description="Polar residues" evidence="11">
    <location>
        <begin position="240"/>
        <end position="257"/>
    </location>
</feature>
<feature type="transmembrane region" description="Helical" evidence="12">
    <location>
        <begin position="366"/>
        <end position="387"/>
    </location>
</feature>
<evidence type="ECO:0000313" key="13">
    <source>
        <dbReference type="EMBL" id="CAF3714420.1"/>
    </source>
</evidence>
<evidence type="ECO:0000256" key="7">
    <source>
        <dbReference type="ARBA" id="ARBA00022989"/>
    </source>
</evidence>
<keyword evidence="5 12" id="KW-0812">Transmembrane</keyword>
<evidence type="ECO:0000256" key="9">
    <source>
        <dbReference type="ARBA" id="ARBA00023136"/>
    </source>
</evidence>
<evidence type="ECO:0000256" key="10">
    <source>
        <dbReference type="ARBA" id="ARBA00023303"/>
    </source>
</evidence>
<dbReference type="EMBL" id="CAJOAX010001425">
    <property type="protein sequence ID" value="CAF3714420.1"/>
    <property type="molecule type" value="Genomic_DNA"/>
</dbReference>
<feature type="transmembrane region" description="Helical" evidence="12">
    <location>
        <begin position="463"/>
        <end position="482"/>
    </location>
</feature>
<feature type="compositionally biased region" description="Low complexity" evidence="11">
    <location>
        <begin position="83"/>
        <end position="114"/>
    </location>
</feature>
<feature type="compositionally biased region" description="Polar residues" evidence="11">
    <location>
        <begin position="11"/>
        <end position="33"/>
    </location>
</feature>
<feature type="region of interest" description="Disordered" evidence="11">
    <location>
        <begin position="914"/>
        <end position="938"/>
    </location>
</feature>
<comment type="subcellular location">
    <subcellularLocation>
        <location evidence="1">Cell membrane</location>
        <topology evidence="1">Multi-pass membrane protein</topology>
    </subcellularLocation>
</comment>
<feature type="compositionally biased region" description="Pro residues" evidence="11">
    <location>
        <begin position="322"/>
        <end position="335"/>
    </location>
</feature>
<feature type="compositionally biased region" description="Basic and acidic residues" evidence="11">
    <location>
        <begin position="304"/>
        <end position="315"/>
    </location>
</feature>
<feature type="transmembrane region" description="Helical" evidence="12">
    <location>
        <begin position="794"/>
        <end position="819"/>
    </location>
</feature>
<feature type="transmembrane region" description="Helical" evidence="12">
    <location>
        <begin position="731"/>
        <end position="753"/>
    </location>
</feature>
<dbReference type="AlphaFoldDB" id="A0A818VQG3"/>
<evidence type="ECO:0000256" key="11">
    <source>
        <dbReference type="SAM" id="MobiDB-lite"/>
    </source>
</evidence>
<evidence type="ECO:0000313" key="14">
    <source>
        <dbReference type="Proteomes" id="UP000663823"/>
    </source>
</evidence>
<keyword evidence="7 12" id="KW-1133">Transmembrane helix</keyword>
<keyword evidence="10" id="KW-0407">Ion channel</keyword>
<name>A0A818VQG3_9BILA</name>
<feature type="compositionally biased region" description="Low complexity" evidence="11">
    <location>
        <begin position="270"/>
        <end position="283"/>
    </location>
</feature>
<reference evidence="13" key="1">
    <citation type="submission" date="2021-02" db="EMBL/GenBank/DDBJ databases">
        <authorList>
            <person name="Nowell W R."/>
        </authorList>
    </citation>
    <scope>NUCLEOTIDE SEQUENCE</scope>
</reference>
<evidence type="ECO:0000256" key="4">
    <source>
        <dbReference type="ARBA" id="ARBA00022475"/>
    </source>
</evidence>
<evidence type="ECO:0000256" key="3">
    <source>
        <dbReference type="ARBA" id="ARBA00022448"/>
    </source>
</evidence>
<evidence type="ECO:0008006" key="15">
    <source>
        <dbReference type="Google" id="ProtNLM"/>
    </source>
</evidence>
<feature type="compositionally biased region" description="Basic and acidic residues" evidence="11">
    <location>
        <begin position="222"/>
        <end position="236"/>
    </location>
</feature>
<evidence type="ECO:0000256" key="8">
    <source>
        <dbReference type="ARBA" id="ARBA00023065"/>
    </source>
</evidence>
<feature type="transmembrane region" description="Helical" evidence="12">
    <location>
        <begin position="399"/>
        <end position="418"/>
    </location>
</feature>
<keyword evidence="4" id="KW-1003">Cell membrane</keyword>